<feature type="domain" description="Cobalamin-independent methionine synthase MetE C-terminal/archaeal" evidence="1">
    <location>
        <begin position="2"/>
        <end position="317"/>
    </location>
</feature>
<organism evidence="2 3">
    <name type="scientific">Halopolyspora algeriensis</name>
    <dbReference type="NCBI Taxonomy" id="1500506"/>
    <lineage>
        <taxon>Bacteria</taxon>
        <taxon>Bacillati</taxon>
        <taxon>Actinomycetota</taxon>
        <taxon>Actinomycetes</taxon>
        <taxon>Actinomycetes incertae sedis</taxon>
        <taxon>Halopolyspora</taxon>
    </lineage>
</organism>
<dbReference type="Pfam" id="PF01717">
    <property type="entry name" value="Meth_synt_2"/>
    <property type="match status" value="1"/>
</dbReference>
<dbReference type="AlphaFoldDB" id="A0A368VTN8"/>
<dbReference type="InterPro" id="IPR002629">
    <property type="entry name" value="Met_Synth_C/arc"/>
</dbReference>
<evidence type="ECO:0000313" key="2">
    <source>
        <dbReference type="EMBL" id="RCW45181.1"/>
    </source>
</evidence>
<evidence type="ECO:0000313" key="3">
    <source>
        <dbReference type="Proteomes" id="UP000253495"/>
    </source>
</evidence>
<protein>
    <submittedName>
        <fullName evidence="2">Methionine synthase II (Cobalamin-independent)</fullName>
    </submittedName>
</protein>
<dbReference type="GO" id="GO:0009086">
    <property type="term" value="P:methionine biosynthetic process"/>
    <property type="evidence" value="ECO:0007669"/>
    <property type="project" value="InterPro"/>
</dbReference>
<comment type="caution">
    <text evidence="2">The sequence shown here is derived from an EMBL/GenBank/DDBJ whole genome shotgun (WGS) entry which is preliminary data.</text>
</comment>
<reference evidence="2 3" key="1">
    <citation type="submission" date="2018-07" db="EMBL/GenBank/DDBJ databases">
        <title>Genomic Encyclopedia of Type Strains, Phase III (KMG-III): the genomes of soil and plant-associated and newly described type strains.</title>
        <authorList>
            <person name="Whitman W."/>
        </authorList>
    </citation>
    <scope>NUCLEOTIDE SEQUENCE [LARGE SCALE GENOMIC DNA]</scope>
    <source>
        <strain evidence="2 3">CECT 8575</strain>
    </source>
</reference>
<dbReference type="Proteomes" id="UP000253495">
    <property type="component" value="Unassembled WGS sequence"/>
</dbReference>
<dbReference type="GO" id="GO:0003871">
    <property type="term" value="F:5-methyltetrahydropteroyltriglutamate-homocysteine S-methyltransferase activity"/>
    <property type="evidence" value="ECO:0007669"/>
    <property type="project" value="InterPro"/>
</dbReference>
<gene>
    <name evidence="2" type="ORF">DFQ14_103147</name>
</gene>
<keyword evidence="3" id="KW-1185">Reference proteome</keyword>
<name>A0A368VTN8_9ACTN</name>
<evidence type="ECO:0000259" key="1">
    <source>
        <dbReference type="Pfam" id="PF01717"/>
    </source>
</evidence>
<proteinExistence type="predicted"/>
<dbReference type="EMBL" id="QPJC01000003">
    <property type="protein sequence ID" value="RCW45181.1"/>
    <property type="molecule type" value="Genomic_DNA"/>
</dbReference>
<dbReference type="GO" id="GO:0008270">
    <property type="term" value="F:zinc ion binding"/>
    <property type="evidence" value="ECO:0007669"/>
    <property type="project" value="InterPro"/>
</dbReference>
<accession>A0A368VTN8</accession>
<dbReference type="SUPFAM" id="SSF51726">
    <property type="entry name" value="UROD/MetE-like"/>
    <property type="match status" value="1"/>
</dbReference>
<dbReference type="Gene3D" id="3.20.20.210">
    <property type="match status" value="1"/>
</dbReference>
<dbReference type="InterPro" id="IPR038071">
    <property type="entry name" value="UROD/MetE-like_sf"/>
</dbReference>
<sequence length="327" mass="34613">MPGTDPYEATRVVAGELPELTPLPELPARGVGADLLGRTAGLLLDLPVEVVPSGYRVAARTGRDQRRAVDLLRWDLDALQTLSETEGPLHTVKVQAAGPWTLSGGIELQRGHRVLTDHGALRDFTESLVEGLVEHVKQVAERTGARVLVQLDEPTLPAVLTGGLPTPSGYGHVAAVPEPEVQRLLSEVIDRLAAATGHPVVVHCCASRPPVGLLRRAGAGAVALDATGLDAIPGELADELGEAWEEGVTLFLGLVPSTTPASEPALRELARPAWELAARLGFHRRILAERSVPTPSCGLGSASAAWAWRALRMAADLGKLFRDGIEE</sequence>